<organism evidence="7 8">
    <name type="scientific">Mytilus coruscus</name>
    <name type="common">Sea mussel</name>
    <dbReference type="NCBI Taxonomy" id="42192"/>
    <lineage>
        <taxon>Eukaryota</taxon>
        <taxon>Metazoa</taxon>
        <taxon>Spiralia</taxon>
        <taxon>Lophotrochozoa</taxon>
        <taxon>Mollusca</taxon>
        <taxon>Bivalvia</taxon>
        <taxon>Autobranchia</taxon>
        <taxon>Pteriomorphia</taxon>
        <taxon>Mytilida</taxon>
        <taxon>Mytiloidea</taxon>
        <taxon>Mytilidae</taxon>
        <taxon>Mytilinae</taxon>
        <taxon>Mytilus</taxon>
    </lineage>
</organism>
<feature type="domain" description="Homeobox" evidence="6">
    <location>
        <begin position="286"/>
        <end position="349"/>
    </location>
</feature>
<evidence type="ECO:0000313" key="7">
    <source>
        <dbReference type="EMBL" id="CAC5395097.1"/>
    </source>
</evidence>
<dbReference type="InterPro" id="IPR008422">
    <property type="entry name" value="KN_HD"/>
</dbReference>
<feature type="compositionally biased region" description="Low complexity" evidence="5">
    <location>
        <begin position="122"/>
        <end position="132"/>
    </location>
</feature>
<dbReference type="InterPro" id="IPR001356">
    <property type="entry name" value="HD"/>
</dbReference>
<feature type="compositionally biased region" description="Polar residues" evidence="5">
    <location>
        <begin position="96"/>
        <end position="110"/>
    </location>
</feature>
<dbReference type="GO" id="GO:0003677">
    <property type="term" value="F:DNA binding"/>
    <property type="evidence" value="ECO:0007669"/>
    <property type="project" value="UniProtKB-UniRule"/>
</dbReference>
<comment type="subcellular location">
    <subcellularLocation>
        <location evidence="4">Nucleus</location>
    </subcellularLocation>
</comment>
<feature type="region of interest" description="Disordered" evidence="5">
    <location>
        <begin position="96"/>
        <end position="159"/>
    </location>
</feature>
<evidence type="ECO:0000256" key="2">
    <source>
        <dbReference type="ARBA" id="ARBA00023155"/>
    </source>
</evidence>
<keyword evidence="2 4" id="KW-0371">Homeobox</keyword>
<dbReference type="OrthoDB" id="4187154at2759"/>
<dbReference type="EMBL" id="CACVKT020005429">
    <property type="protein sequence ID" value="CAC5395097.1"/>
    <property type="molecule type" value="Genomic_DNA"/>
</dbReference>
<dbReference type="AlphaFoldDB" id="A0A6J8CJ05"/>
<name>A0A6J8CJ05_MYTCO</name>
<dbReference type="InterPro" id="IPR050224">
    <property type="entry name" value="TALE_homeobox"/>
</dbReference>
<evidence type="ECO:0000259" key="6">
    <source>
        <dbReference type="PROSITE" id="PS50071"/>
    </source>
</evidence>
<proteinExistence type="predicted"/>
<evidence type="ECO:0000313" key="8">
    <source>
        <dbReference type="Proteomes" id="UP000507470"/>
    </source>
</evidence>
<dbReference type="Gene3D" id="1.10.10.60">
    <property type="entry name" value="Homeodomain-like"/>
    <property type="match status" value="1"/>
</dbReference>
<gene>
    <name evidence="7" type="ORF">MCOR_29794</name>
</gene>
<dbReference type="GO" id="GO:0005634">
    <property type="term" value="C:nucleus"/>
    <property type="evidence" value="ECO:0007669"/>
    <property type="project" value="UniProtKB-SubCell"/>
</dbReference>
<dbReference type="InterPro" id="IPR009057">
    <property type="entry name" value="Homeodomain-like_sf"/>
</dbReference>
<dbReference type="GO" id="GO:0000981">
    <property type="term" value="F:DNA-binding transcription factor activity, RNA polymerase II-specific"/>
    <property type="evidence" value="ECO:0007669"/>
    <property type="project" value="InterPro"/>
</dbReference>
<dbReference type="PANTHER" id="PTHR11850">
    <property type="entry name" value="HOMEOBOX PROTEIN TRANSCRIPTION FACTORS"/>
    <property type="match status" value="1"/>
</dbReference>
<evidence type="ECO:0000256" key="3">
    <source>
        <dbReference type="ARBA" id="ARBA00023242"/>
    </source>
</evidence>
<dbReference type="InterPro" id="IPR017970">
    <property type="entry name" value="Homeobox_CS"/>
</dbReference>
<feature type="region of interest" description="Disordered" evidence="5">
    <location>
        <begin position="173"/>
        <end position="194"/>
    </location>
</feature>
<accession>A0A6J8CJ05</accession>
<reference evidence="7 8" key="1">
    <citation type="submission" date="2020-06" db="EMBL/GenBank/DDBJ databases">
        <authorList>
            <person name="Li R."/>
            <person name="Bekaert M."/>
        </authorList>
    </citation>
    <scope>NUCLEOTIDE SEQUENCE [LARGE SCALE GENOMIC DNA]</scope>
    <source>
        <strain evidence="8">wild</strain>
    </source>
</reference>
<evidence type="ECO:0000256" key="1">
    <source>
        <dbReference type="ARBA" id="ARBA00023125"/>
    </source>
</evidence>
<feature type="compositionally biased region" description="Polar residues" evidence="5">
    <location>
        <begin position="174"/>
        <end position="190"/>
    </location>
</feature>
<keyword evidence="1 4" id="KW-0238">DNA-binding</keyword>
<keyword evidence="3 4" id="KW-0539">Nucleus</keyword>
<evidence type="ECO:0000256" key="5">
    <source>
        <dbReference type="SAM" id="MobiDB-lite"/>
    </source>
</evidence>
<protein>
    <recommendedName>
        <fullName evidence="6">Homeobox domain-containing protein</fullName>
    </recommendedName>
</protein>
<dbReference type="Pfam" id="PF05920">
    <property type="entry name" value="Homeobox_KN"/>
    <property type="match status" value="1"/>
</dbReference>
<dbReference type="PROSITE" id="PS50071">
    <property type="entry name" value="HOMEOBOX_2"/>
    <property type="match status" value="1"/>
</dbReference>
<dbReference type="SMART" id="SM00389">
    <property type="entry name" value="HOX"/>
    <property type="match status" value="1"/>
</dbReference>
<dbReference type="CDD" id="cd00086">
    <property type="entry name" value="homeodomain"/>
    <property type="match status" value="1"/>
</dbReference>
<evidence type="ECO:0000256" key="4">
    <source>
        <dbReference type="PROSITE-ProRule" id="PRU00108"/>
    </source>
</evidence>
<keyword evidence="8" id="KW-1185">Reference proteome</keyword>
<dbReference type="Proteomes" id="UP000507470">
    <property type="component" value="Unassembled WGS sequence"/>
</dbReference>
<dbReference type="SUPFAM" id="SSF46689">
    <property type="entry name" value="Homeodomain-like"/>
    <property type="match status" value="1"/>
</dbReference>
<sequence>MNPPDRYGASEYHNGIIPFGHTSYSDQNGSNSYVDVGYRRYASDIYGQMYDQQIPESSFYPYASNFNPYLNLCDNSHQASSSYYQHKTRYPLTQNGYRNINQTDFGSQSDQKTDSHWYMLPSSRGSGTTSSREQGYEYDSQSSYPQPINSGHQDKSTKATTYGCNYEHKMASQYGKTKQNSTGKGTSSFTLHVRKQERKLKKRLKELQSRNCDKATQLQEYYHYKVIMIEKQAQQRQQSDQILGNVESSEETDVQILQLVHEMDERINALQFTLNDDITDKYGQVCGEVRKTRLLPKHAIKTLENWYEDNLSNPYPSRDQTVRLALDCGLTIEQVRKWFANKRNRSRNNKLHLLK</sequence>
<feature type="compositionally biased region" description="Polar residues" evidence="5">
    <location>
        <begin position="139"/>
        <end position="151"/>
    </location>
</feature>
<feature type="DNA-binding region" description="Homeobox" evidence="4">
    <location>
        <begin position="288"/>
        <end position="350"/>
    </location>
</feature>
<dbReference type="PROSITE" id="PS00027">
    <property type="entry name" value="HOMEOBOX_1"/>
    <property type="match status" value="1"/>
</dbReference>